<dbReference type="AlphaFoldDB" id="A0A840VCX1"/>
<keyword evidence="10" id="KW-0645">Protease</keyword>
<reference evidence="10 11" key="1">
    <citation type="submission" date="2020-08" db="EMBL/GenBank/DDBJ databases">
        <title>Genomic Encyclopedia of Type Strains, Phase IV (KMG-IV): sequencing the most valuable type-strain genomes for metagenomic binning, comparative biology and taxonomic classification.</title>
        <authorList>
            <person name="Goeker M."/>
        </authorList>
    </citation>
    <scope>NUCLEOTIDE SEQUENCE [LARGE SCALE GENOMIC DNA]</scope>
    <source>
        <strain evidence="10 11">YC6886</strain>
    </source>
</reference>
<dbReference type="InterPro" id="IPR022764">
    <property type="entry name" value="Peptidase_S54_rhomboid_dom"/>
</dbReference>
<evidence type="ECO:0000259" key="8">
    <source>
        <dbReference type="Pfam" id="PF01694"/>
    </source>
</evidence>
<comment type="subcellular location">
    <subcellularLocation>
        <location evidence="1">Membrane</location>
        <topology evidence="1">Multi-pass membrane protein</topology>
    </subcellularLocation>
</comment>
<evidence type="ECO:0000256" key="6">
    <source>
        <dbReference type="ARBA" id="ARBA00023136"/>
    </source>
</evidence>
<dbReference type="GO" id="GO:0004252">
    <property type="term" value="F:serine-type endopeptidase activity"/>
    <property type="evidence" value="ECO:0007669"/>
    <property type="project" value="InterPro"/>
</dbReference>
<dbReference type="Gene3D" id="1.20.1540.10">
    <property type="entry name" value="Rhomboid-like"/>
    <property type="match status" value="1"/>
</dbReference>
<dbReference type="Pfam" id="PF01694">
    <property type="entry name" value="Rhomboid"/>
    <property type="match status" value="1"/>
</dbReference>
<evidence type="ECO:0000256" key="7">
    <source>
        <dbReference type="SAM" id="Phobius"/>
    </source>
</evidence>
<evidence type="ECO:0000313" key="10">
    <source>
        <dbReference type="EMBL" id="MBB5353374.1"/>
    </source>
</evidence>
<feature type="domain" description="Peptidase S54 rhomboid" evidence="8">
    <location>
        <begin position="70"/>
        <end position="225"/>
    </location>
</feature>
<evidence type="ECO:0000256" key="1">
    <source>
        <dbReference type="ARBA" id="ARBA00004141"/>
    </source>
</evidence>
<sequence>MGFSERNYARSVRGGQPPLPPVTKALLIINGGIFLLDLMLRPTQGYSGVELPGPFEQWGAFQVSTGLLGGRIWELVTFQFLHAGVMHVFLNMMAVYFFGPWVERWWGSRRFIAYYLLCGVAGALFFSLLLGVRLLPNADMHTPLIGASAGVFGLLFAIYRIAPETRVSLLFPPVTLTMRKLALIVAGLAVLTILGGLLFPNSLWFANSGGEAGHLGGALMGLLLMRYPRLLRKGGSWTTGRKILRPKQFRRRRHEEKIRPRTTVDLHSESEVDRILEKVTREGLGSLTAEERKILEQASQRS</sequence>
<evidence type="ECO:0000313" key="11">
    <source>
        <dbReference type="Proteomes" id="UP000557717"/>
    </source>
</evidence>
<feature type="transmembrane region" description="Helical" evidence="7">
    <location>
        <begin position="111"/>
        <end position="132"/>
    </location>
</feature>
<accession>A0A840VCX1</accession>
<dbReference type="Proteomes" id="UP000557717">
    <property type="component" value="Unassembled WGS sequence"/>
</dbReference>
<feature type="domain" description="DUF6576" evidence="9">
    <location>
        <begin position="268"/>
        <end position="301"/>
    </location>
</feature>
<evidence type="ECO:0000259" key="9">
    <source>
        <dbReference type="Pfam" id="PF20216"/>
    </source>
</evidence>
<dbReference type="GO" id="GO:0006508">
    <property type="term" value="P:proteolysis"/>
    <property type="evidence" value="ECO:0007669"/>
    <property type="project" value="UniProtKB-KW"/>
</dbReference>
<dbReference type="RefSeq" id="WP_184021199.1">
    <property type="nucleotide sequence ID" value="NZ_JACHFD010000025.1"/>
</dbReference>
<dbReference type="Pfam" id="PF20216">
    <property type="entry name" value="DUF6576"/>
    <property type="match status" value="1"/>
</dbReference>
<dbReference type="SUPFAM" id="SSF144091">
    <property type="entry name" value="Rhomboid-like"/>
    <property type="match status" value="1"/>
</dbReference>
<feature type="transmembrane region" description="Helical" evidence="7">
    <location>
        <begin position="181"/>
        <end position="199"/>
    </location>
</feature>
<name>A0A840VCX1_9BACT</name>
<comment type="similarity">
    <text evidence="2">Belongs to the peptidase S54 family.</text>
</comment>
<proteinExistence type="inferred from homology"/>
<dbReference type="PANTHER" id="PTHR43731">
    <property type="entry name" value="RHOMBOID PROTEASE"/>
    <property type="match status" value="1"/>
</dbReference>
<keyword evidence="11" id="KW-1185">Reference proteome</keyword>
<dbReference type="InterPro" id="IPR035952">
    <property type="entry name" value="Rhomboid-like_sf"/>
</dbReference>
<dbReference type="PANTHER" id="PTHR43731:SF14">
    <property type="entry name" value="PRESENILIN-ASSOCIATED RHOMBOID-LIKE PROTEIN, MITOCHONDRIAL"/>
    <property type="match status" value="1"/>
</dbReference>
<evidence type="ECO:0000256" key="4">
    <source>
        <dbReference type="ARBA" id="ARBA00022801"/>
    </source>
</evidence>
<keyword evidence="4" id="KW-0378">Hydrolase</keyword>
<keyword evidence="3 7" id="KW-0812">Transmembrane</keyword>
<feature type="transmembrane region" description="Helical" evidence="7">
    <location>
        <begin position="144"/>
        <end position="161"/>
    </location>
</feature>
<dbReference type="GO" id="GO:0016020">
    <property type="term" value="C:membrane"/>
    <property type="evidence" value="ECO:0007669"/>
    <property type="project" value="UniProtKB-SubCell"/>
</dbReference>
<gene>
    <name evidence="10" type="ORF">HNR46_003631</name>
</gene>
<feature type="transmembrane region" description="Helical" evidence="7">
    <location>
        <begin position="80"/>
        <end position="99"/>
    </location>
</feature>
<keyword evidence="6 7" id="KW-0472">Membrane</keyword>
<organism evidence="10 11">
    <name type="scientific">Haloferula luteola</name>
    <dbReference type="NCBI Taxonomy" id="595692"/>
    <lineage>
        <taxon>Bacteria</taxon>
        <taxon>Pseudomonadati</taxon>
        <taxon>Verrucomicrobiota</taxon>
        <taxon>Verrucomicrobiia</taxon>
        <taxon>Verrucomicrobiales</taxon>
        <taxon>Verrucomicrobiaceae</taxon>
        <taxon>Haloferula</taxon>
    </lineage>
</organism>
<evidence type="ECO:0000256" key="2">
    <source>
        <dbReference type="ARBA" id="ARBA00009045"/>
    </source>
</evidence>
<comment type="caution">
    <text evidence="10">The sequence shown here is derived from an EMBL/GenBank/DDBJ whole genome shotgun (WGS) entry which is preliminary data.</text>
</comment>
<evidence type="ECO:0000256" key="5">
    <source>
        <dbReference type="ARBA" id="ARBA00022989"/>
    </source>
</evidence>
<dbReference type="InterPro" id="IPR046483">
    <property type="entry name" value="DUF6576"/>
</dbReference>
<dbReference type="EMBL" id="JACHFD010000025">
    <property type="protein sequence ID" value="MBB5353374.1"/>
    <property type="molecule type" value="Genomic_DNA"/>
</dbReference>
<protein>
    <submittedName>
        <fullName evidence="10">Membrane associated rhomboid family serine protease</fullName>
    </submittedName>
</protein>
<evidence type="ECO:0000256" key="3">
    <source>
        <dbReference type="ARBA" id="ARBA00022692"/>
    </source>
</evidence>
<dbReference type="InterPro" id="IPR050925">
    <property type="entry name" value="Rhomboid_protease_S54"/>
</dbReference>
<keyword evidence="5 7" id="KW-1133">Transmembrane helix</keyword>